<dbReference type="SUPFAM" id="SSF52980">
    <property type="entry name" value="Restriction endonuclease-like"/>
    <property type="match status" value="1"/>
</dbReference>
<dbReference type="EMBL" id="JAOB01000060">
    <property type="protein sequence ID" value="EUA29986.1"/>
    <property type="molecule type" value="Genomic_DNA"/>
</dbReference>
<dbReference type="InterPro" id="IPR011335">
    <property type="entry name" value="Restrct_endonuc-II-like"/>
</dbReference>
<evidence type="ECO:0000256" key="1">
    <source>
        <dbReference type="SAM" id="MobiDB-lite"/>
    </source>
</evidence>
<dbReference type="InterPro" id="IPR000595">
    <property type="entry name" value="cNMP-bd_dom"/>
</dbReference>
<feature type="region of interest" description="Disordered" evidence="1">
    <location>
        <begin position="172"/>
        <end position="229"/>
    </location>
</feature>
<dbReference type="Pfam" id="PF02732">
    <property type="entry name" value="ERCC4"/>
    <property type="match status" value="1"/>
</dbReference>
<dbReference type="PATRIC" id="fig|1299334.3.peg.5926"/>
<dbReference type="PROSITE" id="PS50042">
    <property type="entry name" value="CNMP_BINDING_3"/>
    <property type="match status" value="1"/>
</dbReference>
<dbReference type="InterPro" id="IPR006166">
    <property type="entry name" value="ERCC4_domain"/>
</dbReference>
<sequence>MAVAAHPQTGTPERAHPTARAHGIEELQIVVDSHEQYAYRFATQQVTTVKRALPCGDYGIVVDGQLVASVERKSLVDLVASLTGGKLRYQVGDLAALPRAAVVIEDRYSQLFKLDRIRPRWSPTGSPSCRSAGRTCPSCSARPPARRGIHLPVPRRRQRLGDHRTRCHATYLTDQSRHRPPRPGTRSADAIHRRSPRLGSRHRLTGTRPRPAPPEIWTAWYDTNSSNRT</sequence>
<proteinExistence type="predicted"/>
<protein>
    <submittedName>
        <fullName evidence="3">Putative eRCC4 domain protein</fullName>
    </submittedName>
</protein>
<accession>X8AFM7</accession>
<dbReference type="AlphaFoldDB" id="X8AFM7"/>
<dbReference type="SMART" id="SM00891">
    <property type="entry name" value="ERCC4"/>
    <property type="match status" value="1"/>
</dbReference>
<comment type="caution">
    <text evidence="3">The sequence shown here is derived from an EMBL/GenBank/DDBJ whole genome shotgun (WGS) entry which is preliminary data.</text>
</comment>
<reference evidence="3" key="1">
    <citation type="submission" date="2014-01" db="EMBL/GenBank/DDBJ databases">
        <authorList>
            <person name="Brown-Elliot B."/>
            <person name="Wallace R."/>
            <person name="Lenaerts A."/>
            <person name="Ordway D."/>
            <person name="DeGroote M.A."/>
            <person name="Parker T."/>
            <person name="Sizemore C."/>
            <person name="Tallon L.J."/>
            <person name="Sadzewicz L.K."/>
            <person name="Sengamalay N."/>
            <person name="Fraser C.M."/>
            <person name="Hine E."/>
            <person name="Shefchek K.A."/>
            <person name="Das S.P."/>
            <person name="Tettelin H."/>
        </authorList>
    </citation>
    <scope>NUCLEOTIDE SEQUENCE [LARGE SCALE GENOMIC DNA]</scope>
    <source>
        <strain evidence="3">4042</strain>
    </source>
</reference>
<dbReference type="GO" id="GO:0003677">
    <property type="term" value="F:DNA binding"/>
    <property type="evidence" value="ECO:0007669"/>
    <property type="project" value="InterPro"/>
</dbReference>
<feature type="compositionally biased region" description="Basic residues" evidence="1">
    <location>
        <begin position="193"/>
        <end position="205"/>
    </location>
</feature>
<dbReference type="GO" id="GO:0006259">
    <property type="term" value="P:DNA metabolic process"/>
    <property type="evidence" value="ECO:0007669"/>
    <property type="project" value="UniProtKB-ARBA"/>
</dbReference>
<feature type="region of interest" description="Disordered" evidence="1">
    <location>
        <begin position="123"/>
        <end position="148"/>
    </location>
</feature>
<name>X8AFM7_MYCXE</name>
<dbReference type="GO" id="GO:0004518">
    <property type="term" value="F:nuclease activity"/>
    <property type="evidence" value="ECO:0007669"/>
    <property type="project" value="InterPro"/>
</dbReference>
<feature type="domain" description="Cyclic nucleotide-binding" evidence="2">
    <location>
        <begin position="25"/>
        <end position="116"/>
    </location>
</feature>
<evidence type="ECO:0000313" key="3">
    <source>
        <dbReference type="EMBL" id="EUA29986.1"/>
    </source>
</evidence>
<gene>
    <name evidence="3" type="ORF">I553_4241</name>
</gene>
<dbReference type="Gene3D" id="3.40.50.10130">
    <property type="match status" value="1"/>
</dbReference>
<evidence type="ECO:0000259" key="2">
    <source>
        <dbReference type="PROSITE" id="PS50042"/>
    </source>
</evidence>
<organism evidence="3">
    <name type="scientific">Mycobacterium xenopi 4042</name>
    <dbReference type="NCBI Taxonomy" id="1299334"/>
    <lineage>
        <taxon>Bacteria</taxon>
        <taxon>Bacillati</taxon>
        <taxon>Actinomycetota</taxon>
        <taxon>Actinomycetes</taxon>
        <taxon>Mycobacteriales</taxon>
        <taxon>Mycobacteriaceae</taxon>
        <taxon>Mycobacterium</taxon>
    </lineage>
</organism>